<dbReference type="AlphaFoldDB" id="A0A1H3ZYH5"/>
<dbReference type="PIRSF" id="PIRSF018266">
    <property type="entry name" value="FecR"/>
    <property type="match status" value="1"/>
</dbReference>
<feature type="domain" description="Protein FecR C-terminal" evidence="3">
    <location>
        <begin position="261"/>
        <end position="322"/>
    </location>
</feature>
<keyword evidence="5" id="KW-1185">Reference proteome</keyword>
<dbReference type="InterPro" id="IPR032508">
    <property type="entry name" value="FecR_C"/>
</dbReference>
<evidence type="ECO:0000259" key="3">
    <source>
        <dbReference type="Pfam" id="PF16344"/>
    </source>
</evidence>
<dbReference type="RefSeq" id="WP_010262904.1">
    <property type="nucleotide sequence ID" value="NZ_CAEG01000012.1"/>
</dbReference>
<dbReference type="PANTHER" id="PTHR30273">
    <property type="entry name" value="PERIPLASMIC SIGNAL SENSOR AND SIGMA FACTOR ACTIVATOR FECR-RELATED"/>
    <property type="match status" value="1"/>
</dbReference>
<name>A0A1H3ZYH5_9BACT</name>
<organism evidence="4 5">
    <name type="scientific">Alistipes timonensis JC136</name>
    <dbReference type="NCBI Taxonomy" id="1033731"/>
    <lineage>
        <taxon>Bacteria</taxon>
        <taxon>Pseudomonadati</taxon>
        <taxon>Bacteroidota</taxon>
        <taxon>Bacteroidia</taxon>
        <taxon>Bacteroidales</taxon>
        <taxon>Rikenellaceae</taxon>
        <taxon>Alistipes</taxon>
    </lineage>
</organism>
<dbReference type="STRING" id="1033731.SAMN05444145_102376"/>
<accession>A0A1H3ZYH5</accession>
<feature type="domain" description="FecR protein" evidence="2">
    <location>
        <begin position="125"/>
        <end position="214"/>
    </location>
</feature>
<dbReference type="Pfam" id="PF04773">
    <property type="entry name" value="FecR"/>
    <property type="match status" value="1"/>
</dbReference>
<dbReference type="Pfam" id="PF16344">
    <property type="entry name" value="FecR_C"/>
    <property type="match status" value="1"/>
</dbReference>
<feature type="transmembrane region" description="Helical" evidence="1">
    <location>
        <begin position="85"/>
        <end position="102"/>
    </location>
</feature>
<keyword evidence="1" id="KW-1133">Transmembrane helix</keyword>
<proteinExistence type="predicted"/>
<gene>
    <name evidence="4" type="ORF">SAMN05444145_102376</name>
</gene>
<dbReference type="OrthoDB" id="1042605at2"/>
<evidence type="ECO:0000259" key="2">
    <source>
        <dbReference type="Pfam" id="PF04773"/>
    </source>
</evidence>
<reference evidence="4 5" key="1">
    <citation type="submission" date="2016-10" db="EMBL/GenBank/DDBJ databases">
        <authorList>
            <person name="de Groot N.N."/>
        </authorList>
    </citation>
    <scope>NUCLEOTIDE SEQUENCE [LARGE SCALE GENOMIC DNA]</scope>
    <source>
        <strain evidence="4 5">DSM 25383</strain>
    </source>
</reference>
<evidence type="ECO:0000256" key="1">
    <source>
        <dbReference type="SAM" id="Phobius"/>
    </source>
</evidence>
<dbReference type="Gene3D" id="2.60.120.1440">
    <property type="match status" value="1"/>
</dbReference>
<dbReference type="PANTHER" id="PTHR30273:SF2">
    <property type="entry name" value="PROTEIN FECR"/>
    <property type="match status" value="1"/>
</dbReference>
<dbReference type="Gene3D" id="3.55.50.30">
    <property type="match status" value="1"/>
</dbReference>
<protein>
    <submittedName>
        <fullName evidence="4">FecR family protein</fullName>
    </submittedName>
</protein>
<dbReference type="GO" id="GO:0016989">
    <property type="term" value="F:sigma factor antagonist activity"/>
    <property type="evidence" value="ECO:0007669"/>
    <property type="project" value="TreeGrafter"/>
</dbReference>
<evidence type="ECO:0000313" key="4">
    <source>
        <dbReference type="EMBL" id="SEA28332.1"/>
    </source>
</evidence>
<dbReference type="InterPro" id="IPR006860">
    <property type="entry name" value="FecR"/>
</dbReference>
<dbReference type="EMBL" id="FNRI01000002">
    <property type="protein sequence ID" value="SEA28332.1"/>
    <property type="molecule type" value="Genomic_DNA"/>
</dbReference>
<evidence type="ECO:0000313" key="5">
    <source>
        <dbReference type="Proteomes" id="UP000183253"/>
    </source>
</evidence>
<dbReference type="Proteomes" id="UP000183253">
    <property type="component" value="Unassembled WGS sequence"/>
</dbReference>
<dbReference type="InterPro" id="IPR012373">
    <property type="entry name" value="Ferrdict_sens_TM"/>
</dbReference>
<keyword evidence="1" id="KW-0812">Transmembrane</keyword>
<sequence length="336" mass="37985">MQKEIDRLINSYRSNTLNREEAGMLAEWLEESDEHRAYFRECLAGREHPVSAKAEREWARFAARNKILFAVPEGVNTRRRLFRRYVAVAAAVAVGVCAVWFWQRTPALPDTGSGVETAAAQPLEYRTARGEKLDIVLPDGSKVCMNSEATLTVDLKFGKATREIEFDGEAFFTIAPDKSCPFIIHSANNNYTVLGTSFNLQSYAREKFAVVTLHTGCLQAQIKKDVIILDPNEELQIDATANTITKRAVHIDDSIGWIEGRLIFSGHPLKDVANKLSRYYQVRINIHEEIANLQYTGMVDRETLPEALRMISETSPVRLSITNIDGEYFLSRAKRK</sequence>
<keyword evidence="1" id="KW-0472">Membrane</keyword>